<evidence type="ECO:0000256" key="1">
    <source>
        <dbReference type="SAM" id="Coils"/>
    </source>
</evidence>
<name>M9LKK7_PAEPP</name>
<feature type="non-terminal residue" evidence="2">
    <location>
        <position position="1"/>
    </location>
</feature>
<accession>M9LKK7</accession>
<dbReference type="AlphaFoldDB" id="M9LKK7"/>
<dbReference type="Proteomes" id="UP000029453">
    <property type="component" value="Unassembled WGS sequence"/>
</dbReference>
<dbReference type="EMBL" id="BALG01000263">
    <property type="protein sequence ID" value="GAC43860.1"/>
    <property type="molecule type" value="Genomic_DNA"/>
</dbReference>
<evidence type="ECO:0000313" key="3">
    <source>
        <dbReference type="Proteomes" id="UP000029453"/>
    </source>
</evidence>
<keyword evidence="1" id="KW-0175">Coiled coil</keyword>
<comment type="caution">
    <text evidence="2">The sequence shown here is derived from an EMBL/GenBank/DDBJ whole genome shotgun (WGS) entry which is preliminary data.</text>
</comment>
<feature type="coiled-coil region" evidence="1">
    <location>
        <begin position="60"/>
        <end position="87"/>
    </location>
</feature>
<gene>
    <name evidence="2" type="ORF">PPOP_3260</name>
</gene>
<evidence type="ECO:0000313" key="2">
    <source>
        <dbReference type="EMBL" id="GAC43860.1"/>
    </source>
</evidence>
<protein>
    <submittedName>
        <fullName evidence="2">Transposase and inactivated derivative</fullName>
    </submittedName>
</protein>
<sequence length="127" mass="14290">TYLSDVFGVSGRALLESVMNGVVLEPADVKAKVKTQVRKKVPQLVDALNGRVRAHHRKMIRRHYDHLEVLEKEITALEAEIEDLLRPYQKEIELLDTIPGINKDAAANRTRHVGISVGRAPCFLGRE</sequence>
<proteinExistence type="predicted"/>
<keyword evidence="3" id="KW-1185">Reference proteome</keyword>
<reference evidence="2 3" key="1">
    <citation type="submission" date="2012-10" db="EMBL/GenBank/DDBJ databases">
        <title>Draft Genome Sequence of Paenibacillus popilliae ATCC 14706T.</title>
        <authorList>
            <person name="Iiyama K."/>
            <person name="Mori K."/>
            <person name="Mon H."/>
            <person name="Chieda Y."/>
            <person name="Lee J.M."/>
            <person name="Kusakabe T."/>
            <person name="Tashiro K."/>
            <person name="Asano S."/>
            <person name="Yasunaga-Aoki C."/>
            <person name="Shimizu S."/>
        </authorList>
    </citation>
    <scope>NUCLEOTIDE SEQUENCE [LARGE SCALE GENOMIC DNA]</scope>
    <source>
        <strain evidence="2 3">ATCC 14706</strain>
    </source>
</reference>
<organism evidence="2 3">
    <name type="scientific">Paenibacillus popilliae ATCC 14706</name>
    <dbReference type="NCBI Taxonomy" id="1212764"/>
    <lineage>
        <taxon>Bacteria</taxon>
        <taxon>Bacillati</taxon>
        <taxon>Bacillota</taxon>
        <taxon>Bacilli</taxon>
        <taxon>Bacillales</taxon>
        <taxon>Paenibacillaceae</taxon>
        <taxon>Paenibacillus</taxon>
    </lineage>
</organism>